<name>A0A1C7M9Q5_GRIFR</name>
<organism evidence="1 2">
    <name type="scientific">Grifola frondosa</name>
    <name type="common">Maitake</name>
    <name type="synonym">Polyporus frondosus</name>
    <dbReference type="NCBI Taxonomy" id="5627"/>
    <lineage>
        <taxon>Eukaryota</taxon>
        <taxon>Fungi</taxon>
        <taxon>Dikarya</taxon>
        <taxon>Basidiomycota</taxon>
        <taxon>Agaricomycotina</taxon>
        <taxon>Agaricomycetes</taxon>
        <taxon>Polyporales</taxon>
        <taxon>Grifolaceae</taxon>
        <taxon>Grifola</taxon>
    </lineage>
</organism>
<dbReference type="EMBL" id="LUGG01000006">
    <property type="protein sequence ID" value="OBZ73572.1"/>
    <property type="molecule type" value="Genomic_DNA"/>
</dbReference>
<gene>
    <name evidence="1" type="ORF">A0H81_06528</name>
</gene>
<proteinExistence type="predicted"/>
<protein>
    <submittedName>
        <fullName evidence="1">Uncharacterized protein</fullName>
    </submittedName>
</protein>
<keyword evidence="2" id="KW-1185">Reference proteome</keyword>
<dbReference type="Proteomes" id="UP000092993">
    <property type="component" value="Unassembled WGS sequence"/>
</dbReference>
<accession>A0A1C7M9Q5</accession>
<evidence type="ECO:0000313" key="1">
    <source>
        <dbReference type="EMBL" id="OBZ73572.1"/>
    </source>
</evidence>
<reference evidence="1 2" key="1">
    <citation type="submission" date="2016-03" db="EMBL/GenBank/DDBJ databases">
        <title>Whole genome sequencing of Grifola frondosa 9006-11.</title>
        <authorList>
            <person name="Min B."/>
            <person name="Park H."/>
            <person name="Kim J.-G."/>
            <person name="Cho H."/>
            <person name="Oh Y.-L."/>
            <person name="Kong W.-S."/>
            <person name="Choi I.-G."/>
        </authorList>
    </citation>
    <scope>NUCLEOTIDE SEQUENCE [LARGE SCALE GENOMIC DNA]</scope>
    <source>
        <strain evidence="1 2">9006-11</strain>
    </source>
</reference>
<dbReference type="AlphaFoldDB" id="A0A1C7M9Q5"/>
<sequence length="161" mass="17884">MGRYIRGSGNEEAAARRRQPEYDSCGGFLGDECTYEKSRLQGDAAVTQLYPEQAQSVGRDRGQRSRQEWALSKKVVGRGSSWKMNQAAFKSFIQIGLHDRSPNPSSACHNRWVPNGDDKLCRPCSCLQGQRTVDDGAAMTPCHDAVEIVLHSEVHRVCSVE</sequence>
<evidence type="ECO:0000313" key="2">
    <source>
        <dbReference type="Proteomes" id="UP000092993"/>
    </source>
</evidence>
<comment type="caution">
    <text evidence="1">The sequence shown here is derived from an EMBL/GenBank/DDBJ whole genome shotgun (WGS) entry which is preliminary data.</text>
</comment>